<keyword evidence="2" id="KW-1185">Reference proteome</keyword>
<evidence type="ECO:0000313" key="2">
    <source>
        <dbReference type="Proteomes" id="UP000290057"/>
    </source>
</evidence>
<dbReference type="AlphaFoldDB" id="A0A3T1CIH0"/>
<dbReference type="EMBL" id="AP019389">
    <property type="protein sequence ID" value="BBI20804.1"/>
    <property type="molecule type" value="Genomic_DNA"/>
</dbReference>
<accession>A0A3T1CIH0</accession>
<proteinExistence type="predicted"/>
<evidence type="ECO:0000313" key="1">
    <source>
        <dbReference type="EMBL" id="BBI20804.1"/>
    </source>
</evidence>
<reference evidence="1 2" key="1">
    <citation type="submission" date="2019-01" db="EMBL/GenBank/DDBJ databases">
        <title>Complete genome sequence of Erythrobacter flavus KJ5.</title>
        <authorList>
            <person name="Kanesaki Y."/>
            <person name="Brotosudarmo T."/>
            <person name="Moriuchi R."/>
            <person name="Awai K."/>
        </authorList>
    </citation>
    <scope>NUCLEOTIDE SEQUENCE [LARGE SCALE GENOMIC DNA]</scope>
    <source>
        <strain evidence="1 2">KJ5</strain>
    </source>
</reference>
<gene>
    <name evidence="1" type="ORF">EKJ_16510</name>
</gene>
<dbReference type="RefSeq" id="WP_130586527.1">
    <property type="nucleotide sequence ID" value="NZ_AP019389.1"/>
</dbReference>
<protein>
    <submittedName>
        <fullName evidence="1">Uncharacterized protein</fullName>
    </submittedName>
</protein>
<organism evidence="1 2">
    <name type="scientific">Qipengyuania flava</name>
    <dbReference type="NCBI Taxonomy" id="192812"/>
    <lineage>
        <taxon>Bacteria</taxon>
        <taxon>Pseudomonadati</taxon>
        <taxon>Pseudomonadota</taxon>
        <taxon>Alphaproteobacteria</taxon>
        <taxon>Sphingomonadales</taxon>
        <taxon>Erythrobacteraceae</taxon>
        <taxon>Qipengyuania</taxon>
    </lineage>
</organism>
<sequence>MANLVFSGEKNTEPYLSVSERALTPEELNEMEAIAQTSGKLLRECGAQQFYMKDANGLDGVPFSLIKINEENDLAIHCVFERARVEGYPLHIQMITDQDAQTH</sequence>
<name>A0A3T1CIH0_9SPHN</name>
<dbReference type="Proteomes" id="UP000290057">
    <property type="component" value="Chromosome"/>
</dbReference>